<reference evidence="2" key="1">
    <citation type="journal article" date="2019" name="Int. J. Syst. Evol. Microbiol.">
        <title>The Global Catalogue of Microorganisms (GCM) 10K type strain sequencing project: providing services to taxonomists for standard genome sequencing and annotation.</title>
        <authorList>
            <consortium name="The Broad Institute Genomics Platform"/>
            <consortium name="The Broad Institute Genome Sequencing Center for Infectious Disease"/>
            <person name="Wu L."/>
            <person name="Ma J."/>
        </authorList>
    </citation>
    <scope>NUCLEOTIDE SEQUENCE [LARGE SCALE GENOMIC DNA]</scope>
    <source>
        <strain evidence="2">KCTC 5701</strain>
    </source>
</reference>
<evidence type="ECO:0000313" key="1">
    <source>
        <dbReference type="EMBL" id="MFC5658454.1"/>
    </source>
</evidence>
<gene>
    <name evidence="1" type="ORF">ACFP3J_23615</name>
</gene>
<organism evidence="1 2">
    <name type="scientific">Streptomyces nogalater</name>
    <dbReference type="NCBI Taxonomy" id="38314"/>
    <lineage>
        <taxon>Bacteria</taxon>
        <taxon>Bacillati</taxon>
        <taxon>Actinomycetota</taxon>
        <taxon>Actinomycetes</taxon>
        <taxon>Kitasatosporales</taxon>
        <taxon>Streptomycetaceae</taxon>
        <taxon>Streptomyces</taxon>
    </lineage>
</organism>
<comment type="caution">
    <text evidence="1">The sequence shown here is derived from an EMBL/GenBank/DDBJ whole genome shotgun (WGS) entry which is preliminary data.</text>
</comment>
<protein>
    <submittedName>
        <fullName evidence="1">Uncharacterized protein</fullName>
    </submittedName>
</protein>
<dbReference type="RefSeq" id="WP_344352227.1">
    <property type="nucleotide sequence ID" value="NZ_BAAASM010000056.1"/>
</dbReference>
<dbReference type="EMBL" id="JBHSOE010000045">
    <property type="protein sequence ID" value="MFC5658454.1"/>
    <property type="molecule type" value="Genomic_DNA"/>
</dbReference>
<accession>A0ABW0WNF6</accession>
<sequence>MSTPTDLLVTASAAMAGAMGTDAWGYTRQSFVDFFRRRRGEGAEGEAEVLARLNSLEQAVAALEPDQRPLMAQGVQAPVREILASCFGDDQPEALQEFIDALKAQGVEAPVIAQQTVTGNFALGSINVAGRDNNLGGAR</sequence>
<dbReference type="Proteomes" id="UP001596065">
    <property type="component" value="Unassembled WGS sequence"/>
</dbReference>
<proteinExistence type="predicted"/>
<evidence type="ECO:0000313" key="2">
    <source>
        <dbReference type="Proteomes" id="UP001596065"/>
    </source>
</evidence>
<name>A0ABW0WNF6_STRNO</name>
<keyword evidence="2" id="KW-1185">Reference proteome</keyword>